<name>A0AAN7P4C1_MYCAM</name>
<keyword evidence="2" id="KW-1185">Reference proteome</keyword>
<dbReference type="PANTHER" id="PTHR33332">
    <property type="entry name" value="REVERSE TRANSCRIPTASE DOMAIN-CONTAINING PROTEIN"/>
    <property type="match status" value="1"/>
</dbReference>
<organism evidence="1 2">
    <name type="scientific">Mycteria americana</name>
    <name type="common">Wood stork</name>
    <dbReference type="NCBI Taxonomy" id="33587"/>
    <lineage>
        <taxon>Eukaryota</taxon>
        <taxon>Metazoa</taxon>
        <taxon>Chordata</taxon>
        <taxon>Craniata</taxon>
        <taxon>Vertebrata</taxon>
        <taxon>Euteleostomi</taxon>
        <taxon>Archelosauria</taxon>
        <taxon>Archosauria</taxon>
        <taxon>Dinosauria</taxon>
        <taxon>Saurischia</taxon>
        <taxon>Theropoda</taxon>
        <taxon>Coelurosauria</taxon>
        <taxon>Aves</taxon>
        <taxon>Neognathae</taxon>
        <taxon>Neoaves</taxon>
        <taxon>Aequornithes</taxon>
        <taxon>Ciconiiformes</taxon>
        <taxon>Ciconiidae</taxon>
        <taxon>Mycteria</taxon>
    </lineage>
</organism>
<reference evidence="1 2" key="1">
    <citation type="journal article" date="2023" name="J. Hered.">
        <title>Chromosome-level genome of the wood stork (Mycteria americana) provides insight into avian chromosome evolution.</title>
        <authorList>
            <person name="Flamio R. Jr."/>
            <person name="Ramstad K.M."/>
        </authorList>
    </citation>
    <scope>NUCLEOTIDE SEQUENCE [LARGE SCALE GENOMIC DNA]</scope>
    <source>
        <strain evidence="1">JAX WOST 10</strain>
    </source>
</reference>
<dbReference type="AlphaFoldDB" id="A0AAN7P4C1"/>
<sequence>MKTLEKQGKEGAIIRKGREAAAEVNRTGGFWMVIFDIAFMSNLVHVRNGLKFRSILEVTCLVDEGKAVDVVFLNFRKAFDTVPPSTLLDRLSSCEMSSDLHAGVECTLRQFADDTKLGGAADSLKGQEASQRDLHRLEHWAIINGMKLNKNKCQILHVGRSKAGHKSKLGDEWLESSPEERGLGVLVDRRLKRSQQCALAAKRADSILGCIKHSITSWSKEVIILLYSALV</sequence>
<dbReference type="EMBL" id="JAUNZN010000002">
    <property type="protein sequence ID" value="KAK4826225.1"/>
    <property type="molecule type" value="Genomic_DNA"/>
</dbReference>
<evidence type="ECO:0008006" key="3">
    <source>
        <dbReference type="Google" id="ProtNLM"/>
    </source>
</evidence>
<evidence type="ECO:0000313" key="2">
    <source>
        <dbReference type="Proteomes" id="UP001333110"/>
    </source>
</evidence>
<comment type="caution">
    <text evidence="1">The sequence shown here is derived from an EMBL/GenBank/DDBJ whole genome shotgun (WGS) entry which is preliminary data.</text>
</comment>
<protein>
    <recommendedName>
        <fullName evidence="3">Rna-directed dna polymerase from mobile element jockey-like</fullName>
    </recommendedName>
</protein>
<gene>
    <name evidence="1" type="ORF">QYF61_006266</name>
</gene>
<accession>A0AAN7P4C1</accession>
<dbReference type="Proteomes" id="UP001333110">
    <property type="component" value="Unassembled WGS sequence"/>
</dbReference>
<proteinExistence type="predicted"/>
<evidence type="ECO:0000313" key="1">
    <source>
        <dbReference type="EMBL" id="KAK4826225.1"/>
    </source>
</evidence>